<dbReference type="SMART" id="SM00320">
    <property type="entry name" value="WD40"/>
    <property type="match status" value="4"/>
</dbReference>
<sequence>MAPDHSVSYSLKLQSRALAAVQAEKNASQWVVGTNSLREENEVHVLEYDHDQERIACTRSLLHKPEVWDIATSCQQSDVLITVWGEAGNYGASLWRIPQTDGPLEKLADLPGHQTNSAIRRALWHPQQPELAITIEDGMLHRWAISDQGAQLVGQAPAGELLQLWSGALQPQQDQICATAGGNGFQLWDLRSMACTGEQVAAHKMPVRDVSFCPSSSHRLVSGGDDCKLRLWDLRMLGSHGPLLELGGHSHWVWRAQVSPMHDQLIASSSSDCLVNLFHTPEIAKDNAKDTLEQPSSRAHDLEHPDGKVHTYDEHEDSVYGLCWSAVDPWLFATLSYDGRLVLNSVPKNVKYKILV</sequence>
<accession>A0A7S3RAF2</accession>
<dbReference type="InterPro" id="IPR036322">
    <property type="entry name" value="WD40_repeat_dom_sf"/>
</dbReference>
<dbReference type="Gene3D" id="2.130.10.10">
    <property type="entry name" value="YVTN repeat-like/Quinoprotein amine dehydrogenase"/>
    <property type="match status" value="1"/>
</dbReference>
<feature type="domain" description="EIPR1-like beta-propeller" evidence="6">
    <location>
        <begin position="6"/>
        <end position="278"/>
    </location>
</feature>
<feature type="region of interest" description="Disordered" evidence="5">
    <location>
        <begin position="286"/>
        <end position="307"/>
    </location>
</feature>
<organism evidence="7">
    <name type="scientific">Dunaliella tertiolecta</name>
    <name type="common">Green alga</name>
    <dbReference type="NCBI Taxonomy" id="3047"/>
    <lineage>
        <taxon>Eukaryota</taxon>
        <taxon>Viridiplantae</taxon>
        <taxon>Chlorophyta</taxon>
        <taxon>core chlorophytes</taxon>
        <taxon>Chlorophyceae</taxon>
        <taxon>CS clade</taxon>
        <taxon>Chlamydomonadales</taxon>
        <taxon>Dunaliellaceae</taxon>
        <taxon>Dunaliella</taxon>
    </lineage>
</organism>
<evidence type="ECO:0000259" key="6">
    <source>
        <dbReference type="Pfam" id="PF23609"/>
    </source>
</evidence>
<gene>
    <name evidence="7" type="ORF">DTER00134_LOCUS22376</name>
</gene>
<keyword evidence="2 4" id="KW-0853">WD repeat</keyword>
<dbReference type="InterPro" id="IPR040323">
    <property type="entry name" value="EIPR1"/>
</dbReference>
<evidence type="ECO:0000256" key="4">
    <source>
        <dbReference type="PROSITE-ProRule" id="PRU00221"/>
    </source>
</evidence>
<evidence type="ECO:0000256" key="3">
    <source>
        <dbReference type="ARBA" id="ARBA00022737"/>
    </source>
</evidence>
<evidence type="ECO:0000256" key="2">
    <source>
        <dbReference type="ARBA" id="ARBA00022574"/>
    </source>
</evidence>
<name>A0A7S3RAF2_DUNTE</name>
<dbReference type="EMBL" id="HBIP01036977">
    <property type="protein sequence ID" value="CAE0507300.1"/>
    <property type="molecule type" value="Transcribed_RNA"/>
</dbReference>
<evidence type="ECO:0000256" key="1">
    <source>
        <dbReference type="ARBA" id="ARBA00005672"/>
    </source>
</evidence>
<dbReference type="InterPro" id="IPR019775">
    <property type="entry name" value="WD40_repeat_CS"/>
</dbReference>
<dbReference type="PROSITE" id="PS50082">
    <property type="entry name" value="WD_REPEATS_2"/>
    <property type="match status" value="1"/>
</dbReference>
<proteinExistence type="inferred from homology"/>
<feature type="repeat" description="WD" evidence="4">
    <location>
        <begin position="200"/>
        <end position="235"/>
    </location>
</feature>
<dbReference type="AlphaFoldDB" id="A0A7S3RAF2"/>
<dbReference type="PANTHER" id="PTHR14205">
    <property type="entry name" value="WD-REPEAT PROTEIN"/>
    <property type="match status" value="1"/>
</dbReference>
<dbReference type="InterPro" id="IPR059104">
    <property type="entry name" value="Beta-prop_EIPR1-like"/>
</dbReference>
<dbReference type="PANTHER" id="PTHR14205:SF15">
    <property type="entry name" value="EARP AND GARP COMPLEX-INTERACTING PROTEIN 1"/>
    <property type="match status" value="1"/>
</dbReference>
<dbReference type="InterPro" id="IPR015943">
    <property type="entry name" value="WD40/YVTN_repeat-like_dom_sf"/>
</dbReference>
<dbReference type="PROSITE" id="PS50294">
    <property type="entry name" value="WD_REPEATS_REGION"/>
    <property type="match status" value="1"/>
</dbReference>
<dbReference type="InterPro" id="IPR001680">
    <property type="entry name" value="WD40_rpt"/>
</dbReference>
<protein>
    <recommendedName>
        <fullName evidence="6">EIPR1-like beta-propeller domain-containing protein</fullName>
    </recommendedName>
</protein>
<keyword evidence="3" id="KW-0677">Repeat</keyword>
<evidence type="ECO:0000313" key="7">
    <source>
        <dbReference type="EMBL" id="CAE0507300.1"/>
    </source>
</evidence>
<reference evidence="7" key="1">
    <citation type="submission" date="2021-01" db="EMBL/GenBank/DDBJ databases">
        <authorList>
            <person name="Corre E."/>
            <person name="Pelletier E."/>
            <person name="Niang G."/>
            <person name="Scheremetjew M."/>
            <person name="Finn R."/>
            <person name="Kale V."/>
            <person name="Holt S."/>
            <person name="Cochrane G."/>
            <person name="Meng A."/>
            <person name="Brown T."/>
            <person name="Cohen L."/>
        </authorList>
    </citation>
    <scope>NUCLEOTIDE SEQUENCE</scope>
    <source>
        <strain evidence="7">CCMP1320</strain>
    </source>
</reference>
<comment type="similarity">
    <text evidence="1">Belongs to the WD repeat EIPR1 family.</text>
</comment>
<dbReference type="Pfam" id="PF23609">
    <property type="entry name" value="Beta-prop_EIPR1"/>
    <property type="match status" value="1"/>
</dbReference>
<evidence type="ECO:0000256" key="5">
    <source>
        <dbReference type="SAM" id="MobiDB-lite"/>
    </source>
</evidence>
<dbReference type="GO" id="GO:0016567">
    <property type="term" value="P:protein ubiquitination"/>
    <property type="evidence" value="ECO:0007669"/>
    <property type="project" value="TreeGrafter"/>
</dbReference>
<dbReference type="Pfam" id="PF00400">
    <property type="entry name" value="WD40"/>
    <property type="match status" value="1"/>
</dbReference>
<dbReference type="PROSITE" id="PS00678">
    <property type="entry name" value="WD_REPEATS_1"/>
    <property type="match status" value="1"/>
</dbReference>
<dbReference type="SUPFAM" id="SSF50978">
    <property type="entry name" value="WD40 repeat-like"/>
    <property type="match status" value="1"/>
</dbReference>